<keyword evidence="1" id="KW-0547">Nucleotide-binding</keyword>
<dbReference type="AlphaFoldDB" id="A0A7J7EAT6"/>
<dbReference type="Proteomes" id="UP000551758">
    <property type="component" value="Unassembled WGS sequence"/>
</dbReference>
<comment type="caution">
    <text evidence="3">The sequence shown here is derived from an EMBL/GenBank/DDBJ whole genome shotgun (WGS) entry which is preliminary data.</text>
</comment>
<keyword evidence="4" id="KW-1185">Reference proteome</keyword>
<evidence type="ECO:0000313" key="3">
    <source>
        <dbReference type="EMBL" id="KAF5912849.1"/>
    </source>
</evidence>
<name>A0A7J7EAT6_DICBM</name>
<accession>A0A7J7EAT6</accession>
<gene>
    <name evidence="3" type="ORF">HPG69_007842</name>
</gene>
<dbReference type="EMBL" id="JACDTQ010003801">
    <property type="protein sequence ID" value="KAF5912849.1"/>
    <property type="molecule type" value="Genomic_DNA"/>
</dbReference>
<dbReference type="GO" id="GO:0005524">
    <property type="term" value="F:ATP binding"/>
    <property type="evidence" value="ECO:0007669"/>
    <property type="project" value="UniProtKB-KW"/>
</dbReference>
<proteinExistence type="predicted"/>
<evidence type="ECO:0000256" key="1">
    <source>
        <dbReference type="ARBA" id="ARBA00022741"/>
    </source>
</evidence>
<dbReference type="FunFam" id="3.30.30.30:FF:000005">
    <property type="entry name" value="Heat shock protein ssb1"/>
    <property type="match status" value="1"/>
</dbReference>
<reference evidence="3 4" key="1">
    <citation type="journal article" date="2020" name="Mol. Biol. Evol.">
        <title>Interspecific Gene Flow and the Evolution of Specialization in Black and White Rhinoceros.</title>
        <authorList>
            <person name="Moodley Y."/>
            <person name="Westbury M.V."/>
            <person name="Russo I.M."/>
            <person name="Gopalakrishnan S."/>
            <person name="Rakotoarivelo A."/>
            <person name="Olsen R.A."/>
            <person name="Prost S."/>
            <person name="Tunstall T."/>
            <person name="Ryder O.A."/>
            <person name="Dalen L."/>
            <person name="Bruford M.W."/>
        </authorList>
    </citation>
    <scope>NUCLEOTIDE SEQUENCE [LARGE SCALE GENOMIC DNA]</scope>
    <source>
        <strain evidence="3">SBR-YM</strain>
        <tissue evidence="3">Skin</tissue>
    </source>
</reference>
<sequence length="109" mass="12280">MFQGIRPHLFGQRCDNTFIQSGMNLSLFLVVNDARRPMVQMEYKGESRSFYPEEVSKDVRPIAGLSILRSIKEPLTAAIVYGLNKILSKLVLILSKERLTSTLPLSVPV</sequence>
<keyword evidence="2" id="KW-0067">ATP-binding</keyword>
<evidence type="ECO:0000313" key="4">
    <source>
        <dbReference type="Proteomes" id="UP000551758"/>
    </source>
</evidence>
<dbReference type="Gene3D" id="3.30.30.30">
    <property type="match status" value="1"/>
</dbReference>
<evidence type="ECO:0000256" key="2">
    <source>
        <dbReference type="ARBA" id="ARBA00022840"/>
    </source>
</evidence>
<protein>
    <submittedName>
        <fullName evidence="3">Uncharacterized protein</fullName>
    </submittedName>
</protein>
<organism evidence="3 4">
    <name type="scientific">Diceros bicornis minor</name>
    <name type="common">South-central black rhinoceros</name>
    <dbReference type="NCBI Taxonomy" id="77932"/>
    <lineage>
        <taxon>Eukaryota</taxon>
        <taxon>Metazoa</taxon>
        <taxon>Chordata</taxon>
        <taxon>Craniata</taxon>
        <taxon>Vertebrata</taxon>
        <taxon>Euteleostomi</taxon>
        <taxon>Mammalia</taxon>
        <taxon>Eutheria</taxon>
        <taxon>Laurasiatheria</taxon>
        <taxon>Perissodactyla</taxon>
        <taxon>Rhinocerotidae</taxon>
        <taxon>Diceros</taxon>
    </lineage>
</organism>